<sequence length="115" mass="13022">MEIVTLYILKIKKKIKKNMIKVYSMPTCPDCEAIDKLVAGNPKFQVINIGEHVRYLKEFLKLRDSRKEFDRLKKINDVCIPCFVLEDGSITFNPEEVGLHVESKGASCSLNGSGC</sequence>
<name>A0A134BFN7_9BACT</name>
<dbReference type="AlphaFoldDB" id="A0A134BFN7"/>
<reference evidence="1 2" key="1">
    <citation type="submission" date="2016-01" db="EMBL/GenBank/DDBJ databases">
        <authorList>
            <person name="Oliw E.H."/>
        </authorList>
    </citation>
    <scope>NUCLEOTIDE SEQUENCE [LARGE SCALE GENOMIC DNA]</scope>
    <source>
        <strain evidence="1 2">DNF00307</strain>
    </source>
</reference>
<protein>
    <recommendedName>
        <fullName evidence="3">Glutaredoxin domain-containing protein</fullName>
    </recommendedName>
</protein>
<gene>
    <name evidence="1" type="ORF">HMPREF1860_00891</name>
</gene>
<evidence type="ECO:0000313" key="2">
    <source>
        <dbReference type="Proteomes" id="UP000070531"/>
    </source>
</evidence>
<dbReference type="PATRIC" id="fig|419005.5.peg.890"/>
<comment type="caution">
    <text evidence="1">The sequence shown here is derived from an EMBL/GenBank/DDBJ whole genome shotgun (WGS) entry which is preliminary data.</text>
</comment>
<dbReference type="STRING" id="419005.HMPREF1860_00891"/>
<dbReference type="InterPro" id="IPR036249">
    <property type="entry name" value="Thioredoxin-like_sf"/>
</dbReference>
<evidence type="ECO:0000313" key="1">
    <source>
        <dbReference type="EMBL" id="KXB78761.1"/>
    </source>
</evidence>
<organism evidence="1">
    <name type="scientific">Prevotella amnii</name>
    <dbReference type="NCBI Taxonomy" id="419005"/>
    <lineage>
        <taxon>Bacteria</taxon>
        <taxon>Pseudomonadati</taxon>
        <taxon>Bacteroidota</taxon>
        <taxon>Bacteroidia</taxon>
        <taxon>Bacteroidales</taxon>
        <taxon>Prevotellaceae</taxon>
        <taxon>Prevotella</taxon>
    </lineage>
</organism>
<dbReference type="Gene3D" id="3.40.30.10">
    <property type="entry name" value="Glutaredoxin"/>
    <property type="match status" value="1"/>
</dbReference>
<evidence type="ECO:0008006" key="3">
    <source>
        <dbReference type="Google" id="ProtNLM"/>
    </source>
</evidence>
<dbReference type="EMBL" id="LSDL01000038">
    <property type="protein sequence ID" value="KXB78761.1"/>
    <property type="molecule type" value="Genomic_DNA"/>
</dbReference>
<proteinExistence type="predicted"/>
<dbReference type="Proteomes" id="UP000070531">
    <property type="component" value="Unassembled WGS sequence"/>
</dbReference>
<dbReference type="SUPFAM" id="SSF52833">
    <property type="entry name" value="Thioredoxin-like"/>
    <property type="match status" value="1"/>
</dbReference>
<accession>A0A134BFN7</accession>